<name>T0RY59_SAPDV</name>
<dbReference type="EMBL" id="JH767151">
    <property type="protein sequence ID" value="EQC35317.1"/>
    <property type="molecule type" value="Genomic_DNA"/>
</dbReference>
<dbReference type="Proteomes" id="UP000030762">
    <property type="component" value="Unassembled WGS sequence"/>
</dbReference>
<evidence type="ECO:0000313" key="2">
    <source>
        <dbReference type="Proteomes" id="UP000030762"/>
    </source>
</evidence>
<dbReference type="VEuPathDB" id="FungiDB:SDRG_07028"/>
<reference evidence="1 2" key="1">
    <citation type="submission" date="2012-04" db="EMBL/GenBank/DDBJ databases">
        <title>The Genome Sequence of Saprolegnia declina VS20.</title>
        <authorList>
            <consortium name="The Broad Institute Genome Sequencing Platform"/>
            <person name="Russ C."/>
            <person name="Nusbaum C."/>
            <person name="Tyler B."/>
            <person name="van West P."/>
            <person name="Dieguez-Uribeondo J."/>
            <person name="de Bruijn I."/>
            <person name="Tripathy S."/>
            <person name="Jiang R."/>
            <person name="Young S.K."/>
            <person name="Zeng Q."/>
            <person name="Gargeya S."/>
            <person name="Fitzgerald M."/>
            <person name="Haas B."/>
            <person name="Abouelleil A."/>
            <person name="Alvarado L."/>
            <person name="Arachchi H.M."/>
            <person name="Berlin A."/>
            <person name="Chapman S.B."/>
            <person name="Goldberg J."/>
            <person name="Griggs A."/>
            <person name="Gujja S."/>
            <person name="Hansen M."/>
            <person name="Howarth C."/>
            <person name="Imamovic A."/>
            <person name="Larimer J."/>
            <person name="McCowen C."/>
            <person name="Montmayeur A."/>
            <person name="Murphy C."/>
            <person name="Neiman D."/>
            <person name="Pearson M."/>
            <person name="Priest M."/>
            <person name="Roberts A."/>
            <person name="Saif S."/>
            <person name="Shea T."/>
            <person name="Sisk P."/>
            <person name="Sykes S."/>
            <person name="Wortman J."/>
            <person name="Nusbaum C."/>
            <person name="Birren B."/>
        </authorList>
    </citation>
    <scope>NUCLEOTIDE SEQUENCE [LARGE SCALE GENOMIC DNA]</scope>
    <source>
        <strain evidence="1 2">VS20</strain>
    </source>
</reference>
<dbReference type="OrthoDB" id="10341445at2759"/>
<evidence type="ECO:0000313" key="1">
    <source>
        <dbReference type="EMBL" id="EQC35317.1"/>
    </source>
</evidence>
<sequence>MQRRRRSSTALTKAKVEVVSDVGAPRKDGLRCKVEMTLCYDGLDTLRAQTCLLLTFDDAAPSYVLGARHHRPACADADAGGAVLVQLHAAVSSRPDARLHFGDLVYMTTPSPGGLHVLSTAAMTSRLHWSSRGAFKKRNLFRLAPSDSALDGAIQMHDQFHLHSVRWPTHVVGFDAKRSELVLRRKQHPVAFSALNAATYAVRLAKLHRRRQLRRVALPVVYVALEASRVEHSETKDDAVLAFLIPDLVRAR</sequence>
<keyword evidence="2" id="KW-1185">Reference proteome</keyword>
<dbReference type="RefSeq" id="XP_008611067.1">
    <property type="nucleotide sequence ID" value="XM_008612845.1"/>
</dbReference>
<proteinExistence type="predicted"/>
<accession>T0RY59</accession>
<dbReference type="GeneID" id="19947755"/>
<organism evidence="1 2">
    <name type="scientific">Saprolegnia diclina (strain VS20)</name>
    <dbReference type="NCBI Taxonomy" id="1156394"/>
    <lineage>
        <taxon>Eukaryota</taxon>
        <taxon>Sar</taxon>
        <taxon>Stramenopiles</taxon>
        <taxon>Oomycota</taxon>
        <taxon>Saprolegniomycetes</taxon>
        <taxon>Saprolegniales</taxon>
        <taxon>Saprolegniaceae</taxon>
        <taxon>Saprolegnia</taxon>
    </lineage>
</organism>
<gene>
    <name evidence="1" type="ORF">SDRG_07028</name>
</gene>
<dbReference type="AlphaFoldDB" id="T0RY59"/>
<dbReference type="InParanoid" id="T0RY59"/>
<protein>
    <submittedName>
        <fullName evidence="1">Uncharacterized protein</fullName>
    </submittedName>
</protein>
<dbReference type="OMA" id="AIQMHDQ"/>